<comment type="caution">
    <text evidence="2">The sequence shown here is derived from an EMBL/GenBank/DDBJ whole genome shotgun (WGS) entry which is preliminary data.</text>
</comment>
<dbReference type="AlphaFoldDB" id="A0A392R0U1"/>
<keyword evidence="3" id="KW-1185">Reference proteome</keyword>
<dbReference type="InterPro" id="IPR056648">
    <property type="entry name" value="DUF7746"/>
</dbReference>
<feature type="non-terminal residue" evidence="2">
    <location>
        <position position="79"/>
    </location>
</feature>
<sequence length="79" mass="8901">MYSSVCKQQGNTDHGIATFITAGFIGQIKGWWDFYLTEEQRNEILTHKKITEASSSNPVTAMAVEEQDAVYTLCLTILR</sequence>
<evidence type="ECO:0000259" key="1">
    <source>
        <dbReference type="Pfam" id="PF24925"/>
    </source>
</evidence>
<proteinExistence type="predicted"/>
<reference evidence="2 3" key="1">
    <citation type="journal article" date="2018" name="Front. Plant Sci.">
        <title>Red Clover (Trifolium pratense) and Zigzag Clover (T. medium) - A Picture of Genomic Similarities and Differences.</title>
        <authorList>
            <person name="Dluhosova J."/>
            <person name="Istvanek J."/>
            <person name="Nedelnik J."/>
            <person name="Repkova J."/>
        </authorList>
    </citation>
    <scope>NUCLEOTIDE SEQUENCE [LARGE SCALE GENOMIC DNA]</scope>
    <source>
        <strain evidence="3">cv. 10/8</strain>
        <tissue evidence="2">Leaf</tissue>
    </source>
</reference>
<dbReference type="Proteomes" id="UP000265520">
    <property type="component" value="Unassembled WGS sequence"/>
</dbReference>
<organism evidence="2 3">
    <name type="scientific">Trifolium medium</name>
    <dbReference type="NCBI Taxonomy" id="97028"/>
    <lineage>
        <taxon>Eukaryota</taxon>
        <taxon>Viridiplantae</taxon>
        <taxon>Streptophyta</taxon>
        <taxon>Embryophyta</taxon>
        <taxon>Tracheophyta</taxon>
        <taxon>Spermatophyta</taxon>
        <taxon>Magnoliopsida</taxon>
        <taxon>eudicotyledons</taxon>
        <taxon>Gunneridae</taxon>
        <taxon>Pentapetalae</taxon>
        <taxon>rosids</taxon>
        <taxon>fabids</taxon>
        <taxon>Fabales</taxon>
        <taxon>Fabaceae</taxon>
        <taxon>Papilionoideae</taxon>
        <taxon>50 kb inversion clade</taxon>
        <taxon>NPAAA clade</taxon>
        <taxon>Hologalegina</taxon>
        <taxon>IRL clade</taxon>
        <taxon>Trifolieae</taxon>
        <taxon>Trifolium</taxon>
    </lineage>
</organism>
<dbReference type="EMBL" id="LXQA010170771">
    <property type="protein sequence ID" value="MCI29175.1"/>
    <property type="molecule type" value="Genomic_DNA"/>
</dbReference>
<dbReference type="PANTHER" id="PTHR33054">
    <property type="entry name" value="CCHC-TYPE DOMAIN-CONTAINING PROTEIN"/>
    <property type="match status" value="1"/>
</dbReference>
<accession>A0A392R0U1</accession>
<protein>
    <recommendedName>
        <fullName evidence="1">DUF7746 domain-containing protein</fullName>
    </recommendedName>
</protein>
<evidence type="ECO:0000313" key="3">
    <source>
        <dbReference type="Proteomes" id="UP000265520"/>
    </source>
</evidence>
<feature type="domain" description="DUF7746" evidence="1">
    <location>
        <begin position="1"/>
        <end position="51"/>
    </location>
</feature>
<dbReference type="PANTHER" id="PTHR33054:SF9">
    <property type="entry name" value="CCHC-TYPE DOMAIN-CONTAINING PROTEIN"/>
    <property type="match status" value="1"/>
</dbReference>
<name>A0A392R0U1_9FABA</name>
<evidence type="ECO:0000313" key="2">
    <source>
        <dbReference type="EMBL" id="MCI29175.1"/>
    </source>
</evidence>
<dbReference type="Pfam" id="PF24925">
    <property type="entry name" value="DUF7746"/>
    <property type="match status" value="1"/>
</dbReference>